<evidence type="ECO:0000313" key="1">
    <source>
        <dbReference type="EMBL" id="MBH5322445.1"/>
    </source>
</evidence>
<organism evidence="1 2">
    <name type="scientific">Aurantiacibacter sediminis</name>
    <dbReference type="NCBI Taxonomy" id="2793064"/>
    <lineage>
        <taxon>Bacteria</taxon>
        <taxon>Pseudomonadati</taxon>
        <taxon>Pseudomonadota</taxon>
        <taxon>Alphaproteobacteria</taxon>
        <taxon>Sphingomonadales</taxon>
        <taxon>Erythrobacteraceae</taxon>
        <taxon>Aurantiacibacter</taxon>
    </lineage>
</organism>
<evidence type="ECO:0000313" key="2">
    <source>
        <dbReference type="Proteomes" id="UP000602442"/>
    </source>
</evidence>
<keyword evidence="2" id="KW-1185">Reference proteome</keyword>
<dbReference type="Proteomes" id="UP000602442">
    <property type="component" value="Unassembled WGS sequence"/>
</dbReference>
<protein>
    <recommendedName>
        <fullName evidence="3">Tetratricopeptide repeat protein</fullName>
    </recommendedName>
</protein>
<evidence type="ECO:0008006" key="3">
    <source>
        <dbReference type="Google" id="ProtNLM"/>
    </source>
</evidence>
<name>A0ABS0N3A0_9SPHN</name>
<sequence length="402" mass="42928">MLRKAIFGLFCVIIAVLLAQGSRIGVARSTGEAQTALQWPGNGFELAEIGRKSAAARAALEGETADADIVAAAPNEDEAALLREALAREPLATDAVIGLSLAAGAQGDEARMEEMLDAAFSLSRRDPMVSLWQLERIARQGRSEEAFSLLSRSIEMHPSLEGQLVLSMISLIGDDQLRPQIAALLNRDPPWEERFWRGVMPVAQLIEPATEVRLAQDTNAGALERFDATVLAGMIRADRFEDAFAYYSRIGGAPFAPGSNLLASRTPDNGGALAPIDWESGSRGGVQVVMTQDPARMTISPLVRGGGLIASRLVYVDDPGDYRLVANTENVASFSVDILLRCETGSGRPLRLNIEPGSRQFAAPFSIAPGGCSAFELQVDVPNSNSVSSDALTIERIAIEPA</sequence>
<proteinExistence type="predicted"/>
<reference evidence="1 2" key="1">
    <citation type="submission" date="2020-11" db="EMBL/GenBank/DDBJ databases">
        <title>Erythrobacter sediminis sp. nov., a marine bacterium from a tidal flat of Garorim Bay.</title>
        <authorList>
            <person name="Kim D."/>
            <person name="Yoo Y."/>
            <person name="Kim J.-J."/>
        </authorList>
    </citation>
    <scope>NUCLEOTIDE SEQUENCE [LARGE SCALE GENOMIC DNA]</scope>
    <source>
        <strain evidence="1 2">JGD-13</strain>
    </source>
</reference>
<comment type="caution">
    <text evidence="1">The sequence shown here is derived from an EMBL/GenBank/DDBJ whole genome shotgun (WGS) entry which is preliminary data.</text>
</comment>
<gene>
    <name evidence="1" type="ORF">I5L03_07580</name>
</gene>
<dbReference type="RefSeq" id="WP_197921142.1">
    <property type="nucleotide sequence ID" value="NZ_CAWPTA010000007.1"/>
</dbReference>
<dbReference type="Gene3D" id="1.25.40.10">
    <property type="entry name" value="Tetratricopeptide repeat domain"/>
    <property type="match status" value="1"/>
</dbReference>
<accession>A0ABS0N3A0</accession>
<dbReference type="EMBL" id="JAEANY010000002">
    <property type="protein sequence ID" value="MBH5322445.1"/>
    <property type="molecule type" value="Genomic_DNA"/>
</dbReference>
<dbReference type="InterPro" id="IPR011990">
    <property type="entry name" value="TPR-like_helical_dom_sf"/>
</dbReference>